<name>A0AAV9ZWX9_9AGAR</name>
<evidence type="ECO:0008006" key="8">
    <source>
        <dbReference type="Google" id="ProtNLM"/>
    </source>
</evidence>
<dbReference type="InterPro" id="IPR012337">
    <property type="entry name" value="RNaseH-like_sf"/>
</dbReference>
<keyword evidence="3" id="KW-0863">Zinc-finger</keyword>
<sequence>MDVWTDQRSQYALKLRSALVGFIQIPGRHDGEHLAHAFLHGIDRIKAANKLGWITGDNASNMDTFSVQVGTQLRRRAIKFPARERRIRCFPHITHLACNAVLKAITNMDFAEPEAVDFEIITTLGLNNLELLRDVITRWSSTLLMIDRSLVLRPAIDHFLESNEFEEVSLYHFGDEEWKALEVFKKILDKTPTLCHALPAFEAMIKKWEQMQVEFPEAYNIIQDGIDKLTSYQARIEDVPAYTLAMSECRRT</sequence>
<evidence type="ECO:0000313" key="7">
    <source>
        <dbReference type="Proteomes" id="UP001362999"/>
    </source>
</evidence>
<dbReference type="PANTHER" id="PTHR46481:SF10">
    <property type="entry name" value="ZINC FINGER BED DOMAIN-CONTAINING PROTEIN 39"/>
    <property type="match status" value="1"/>
</dbReference>
<evidence type="ECO:0000256" key="1">
    <source>
        <dbReference type="ARBA" id="ARBA00004123"/>
    </source>
</evidence>
<evidence type="ECO:0000256" key="2">
    <source>
        <dbReference type="ARBA" id="ARBA00022723"/>
    </source>
</evidence>
<dbReference type="GO" id="GO:0005634">
    <property type="term" value="C:nucleus"/>
    <property type="evidence" value="ECO:0007669"/>
    <property type="project" value="UniProtKB-SubCell"/>
</dbReference>
<reference evidence="6 7" key="1">
    <citation type="journal article" date="2024" name="J Genomics">
        <title>Draft genome sequencing and assembly of Favolaschia claudopus CIRM-BRFM 2984 isolated from oak limbs.</title>
        <authorList>
            <person name="Navarro D."/>
            <person name="Drula E."/>
            <person name="Chaduli D."/>
            <person name="Cazenave R."/>
            <person name="Ahrendt S."/>
            <person name="Wang J."/>
            <person name="Lipzen A."/>
            <person name="Daum C."/>
            <person name="Barry K."/>
            <person name="Grigoriev I.V."/>
            <person name="Favel A."/>
            <person name="Rosso M.N."/>
            <person name="Martin F."/>
        </authorList>
    </citation>
    <scope>NUCLEOTIDE SEQUENCE [LARGE SCALE GENOMIC DNA]</scope>
    <source>
        <strain evidence="6 7">CIRM-BRFM 2984</strain>
    </source>
</reference>
<evidence type="ECO:0000256" key="3">
    <source>
        <dbReference type="ARBA" id="ARBA00022771"/>
    </source>
</evidence>
<evidence type="ECO:0000256" key="5">
    <source>
        <dbReference type="ARBA" id="ARBA00023242"/>
    </source>
</evidence>
<dbReference type="InterPro" id="IPR052035">
    <property type="entry name" value="ZnF_BED_domain_contain"/>
</dbReference>
<dbReference type="AlphaFoldDB" id="A0AAV9ZWX9"/>
<proteinExistence type="predicted"/>
<keyword evidence="7" id="KW-1185">Reference proteome</keyword>
<dbReference type="EMBL" id="JAWWNJ010000103">
    <property type="protein sequence ID" value="KAK6993245.1"/>
    <property type="molecule type" value="Genomic_DNA"/>
</dbReference>
<evidence type="ECO:0000313" key="6">
    <source>
        <dbReference type="EMBL" id="KAK6993245.1"/>
    </source>
</evidence>
<comment type="caution">
    <text evidence="6">The sequence shown here is derived from an EMBL/GenBank/DDBJ whole genome shotgun (WGS) entry which is preliminary data.</text>
</comment>
<comment type="subcellular location">
    <subcellularLocation>
        <location evidence="1">Nucleus</location>
    </subcellularLocation>
</comment>
<accession>A0AAV9ZWX9</accession>
<dbReference type="SUPFAM" id="SSF53098">
    <property type="entry name" value="Ribonuclease H-like"/>
    <property type="match status" value="1"/>
</dbReference>
<dbReference type="PANTHER" id="PTHR46481">
    <property type="entry name" value="ZINC FINGER BED DOMAIN-CONTAINING PROTEIN 4"/>
    <property type="match status" value="1"/>
</dbReference>
<organism evidence="6 7">
    <name type="scientific">Favolaschia claudopus</name>
    <dbReference type="NCBI Taxonomy" id="2862362"/>
    <lineage>
        <taxon>Eukaryota</taxon>
        <taxon>Fungi</taxon>
        <taxon>Dikarya</taxon>
        <taxon>Basidiomycota</taxon>
        <taxon>Agaricomycotina</taxon>
        <taxon>Agaricomycetes</taxon>
        <taxon>Agaricomycetidae</taxon>
        <taxon>Agaricales</taxon>
        <taxon>Marasmiineae</taxon>
        <taxon>Mycenaceae</taxon>
        <taxon>Favolaschia</taxon>
    </lineage>
</organism>
<dbReference type="Proteomes" id="UP001362999">
    <property type="component" value="Unassembled WGS sequence"/>
</dbReference>
<evidence type="ECO:0000256" key="4">
    <source>
        <dbReference type="ARBA" id="ARBA00022833"/>
    </source>
</evidence>
<keyword evidence="5" id="KW-0539">Nucleus</keyword>
<dbReference type="GO" id="GO:0008270">
    <property type="term" value="F:zinc ion binding"/>
    <property type="evidence" value="ECO:0007669"/>
    <property type="project" value="UniProtKB-KW"/>
</dbReference>
<gene>
    <name evidence="6" type="ORF">R3P38DRAFT_3329972</name>
</gene>
<keyword evidence="4" id="KW-0862">Zinc</keyword>
<keyword evidence="2" id="KW-0479">Metal-binding</keyword>
<protein>
    <recommendedName>
        <fullName evidence="8">Transposase</fullName>
    </recommendedName>
</protein>